<dbReference type="EMBL" id="JAGUCN010000016">
    <property type="protein sequence ID" value="MBS2212546.1"/>
    <property type="molecule type" value="Genomic_DNA"/>
</dbReference>
<evidence type="ECO:0008006" key="3">
    <source>
        <dbReference type="Google" id="ProtNLM"/>
    </source>
</evidence>
<evidence type="ECO:0000313" key="1">
    <source>
        <dbReference type="EMBL" id="MBS2212546.1"/>
    </source>
</evidence>
<keyword evidence="2" id="KW-1185">Reference proteome</keyword>
<organism evidence="1 2">
    <name type="scientific">Carboxylicivirga mesophila</name>
    <dbReference type="NCBI Taxonomy" id="1166478"/>
    <lineage>
        <taxon>Bacteria</taxon>
        <taxon>Pseudomonadati</taxon>
        <taxon>Bacteroidota</taxon>
        <taxon>Bacteroidia</taxon>
        <taxon>Marinilabiliales</taxon>
        <taxon>Marinilabiliaceae</taxon>
        <taxon>Carboxylicivirga</taxon>
    </lineage>
</organism>
<proteinExistence type="predicted"/>
<comment type="caution">
    <text evidence="1">The sequence shown here is derived from an EMBL/GenBank/DDBJ whole genome shotgun (WGS) entry which is preliminary data.</text>
</comment>
<reference evidence="1 2" key="1">
    <citation type="journal article" date="2014" name="Int. J. Syst. Evol. Microbiol.">
        <title>Carboxylicivirga gen. nov. in the family Marinilabiliaceae with two novel species, Carboxylicivirga mesophila sp. nov. and Carboxylicivirga taeanensis sp. nov., and reclassification of Cytophaga fermentans as Saccharicrinis fermentans gen. nov., comb. nov.</title>
        <authorList>
            <person name="Yang S.H."/>
            <person name="Seo H.S."/>
            <person name="Woo J.H."/>
            <person name="Oh H.M."/>
            <person name="Jang H."/>
            <person name="Lee J.H."/>
            <person name="Kim S.J."/>
            <person name="Kwon K.K."/>
        </authorList>
    </citation>
    <scope>NUCLEOTIDE SEQUENCE [LARGE SCALE GENOMIC DNA]</scope>
    <source>
        <strain evidence="1 2">JCM 18290</strain>
    </source>
</reference>
<name>A0ABS5KC88_9BACT</name>
<sequence length="224" mass="24842">MTARQRNLLAMFLAVKNVFSQFATELKTIPVFSSAIDQFEELLTLIDKAQQIQLGNTTGTTLLKQQAEKEMIDATVQLAAAMYVYAQIENKPDLMEKCKVSPSMLSTLSAEKLKTTCSIVQAEASLLGDALLDFGKSAEDVSHLKTEIDEFAALISAPRAAIVTRSQARQELEELIDTANNLLRHKADKLMELFVDSQPKAYNTYKAARIIVDLRAGKQLVEEE</sequence>
<gene>
    <name evidence="1" type="ORF">KEM09_14105</name>
</gene>
<accession>A0ABS5KC88</accession>
<evidence type="ECO:0000313" key="2">
    <source>
        <dbReference type="Proteomes" id="UP000721861"/>
    </source>
</evidence>
<dbReference type="RefSeq" id="WP_212229261.1">
    <property type="nucleotide sequence ID" value="NZ_JAGUCN010000016.1"/>
</dbReference>
<dbReference type="Proteomes" id="UP000721861">
    <property type="component" value="Unassembled WGS sequence"/>
</dbReference>
<protein>
    <recommendedName>
        <fullName evidence="3">PhoU domain-containing protein</fullName>
    </recommendedName>
</protein>